<organism evidence="12 13">
    <name type="scientific">Pseudonocardia xinjiangensis</name>
    <dbReference type="NCBI Taxonomy" id="75289"/>
    <lineage>
        <taxon>Bacteria</taxon>
        <taxon>Bacillati</taxon>
        <taxon>Actinomycetota</taxon>
        <taxon>Actinomycetes</taxon>
        <taxon>Pseudonocardiales</taxon>
        <taxon>Pseudonocardiaceae</taxon>
        <taxon>Pseudonocardia</taxon>
    </lineage>
</organism>
<reference evidence="12 13" key="1">
    <citation type="submission" date="2020-04" db="EMBL/GenBank/DDBJ databases">
        <authorList>
            <person name="Klaysubun C."/>
            <person name="Duangmal K."/>
            <person name="Lipun K."/>
        </authorList>
    </citation>
    <scope>NUCLEOTIDE SEQUENCE [LARGE SCALE GENOMIC DNA]</scope>
    <source>
        <strain evidence="12 13">JCM 11839</strain>
    </source>
</reference>
<dbReference type="Gene3D" id="3.50.50.100">
    <property type="match status" value="1"/>
</dbReference>
<feature type="transmembrane region" description="Helical" evidence="9">
    <location>
        <begin position="43"/>
        <end position="65"/>
    </location>
</feature>
<evidence type="ECO:0000256" key="8">
    <source>
        <dbReference type="ARBA" id="ARBA00047599"/>
    </source>
</evidence>
<keyword evidence="9" id="KW-0472">Membrane</keyword>
<dbReference type="SUPFAM" id="SSF51905">
    <property type="entry name" value="FAD/NAD(P)-binding domain"/>
    <property type="match status" value="2"/>
</dbReference>
<keyword evidence="9" id="KW-1133">Transmembrane helix</keyword>
<dbReference type="Pfam" id="PF22366">
    <property type="entry name" value="NDH2_C"/>
    <property type="match status" value="1"/>
</dbReference>
<evidence type="ECO:0000256" key="1">
    <source>
        <dbReference type="ARBA" id="ARBA00005272"/>
    </source>
</evidence>
<dbReference type="InterPro" id="IPR036188">
    <property type="entry name" value="FAD/NAD-bd_sf"/>
</dbReference>
<feature type="domain" description="FAD/NAD(P)-binding" evidence="10">
    <location>
        <begin position="155"/>
        <end position="474"/>
    </location>
</feature>
<evidence type="ECO:0000256" key="2">
    <source>
        <dbReference type="ARBA" id="ARBA00012637"/>
    </source>
</evidence>
<dbReference type="PANTHER" id="PTHR43706">
    <property type="entry name" value="NADH DEHYDROGENASE"/>
    <property type="match status" value="1"/>
</dbReference>
<evidence type="ECO:0000256" key="6">
    <source>
        <dbReference type="ARBA" id="ARBA00023002"/>
    </source>
</evidence>
<name>A0ABX1RJC7_9PSEU</name>
<gene>
    <name evidence="12" type="ORF">HF577_21025</name>
</gene>
<evidence type="ECO:0000259" key="10">
    <source>
        <dbReference type="Pfam" id="PF07992"/>
    </source>
</evidence>
<accession>A0ABX1RJC7</accession>
<dbReference type="InterPro" id="IPR054585">
    <property type="entry name" value="NDH2-like_C"/>
</dbReference>
<feature type="domain" description="External alternative NADH-ubiquinone oxidoreductase-like C-terminal" evidence="11">
    <location>
        <begin position="499"/>
        <end position="557"/>
    </location>
</feature>
<keyword evidence="6" id="KW-0560">Oxidoreductase</keyword>
<keyword evidence="5" id="KW-0809">Transit peptide</keyword>
<feature type="transmembrane region" description="Helical" evidence="9">
    <location>
        <begin position="16"/>
        <end position="37"/>
    </location>
</feature>
<protein>
    <recommendedName>
        <fullName evidence="2">NADH:ubiquinone reductase (non-electrogenic)</fullName>
        <ecNumber evidence="2">1.6.5.9</ecNumber>
    </recommendedName>
</protein>
<dbReference type="RefSeq" id="WP_169397627.1">
    <property type="nucleotide sequence ID" value="NZ_BAAAJH010000010.1"/>
</dbReference>
<dbReference type="EC" id="1.6.5.9" evidence="2"/>
<dbReference type="Pfam" id="PF07992">
    <property type="entry name" value="Pyr_redox_2"/>
    <property type="match status" value="1"/>
</dbReference>
<evidence type="ECO:0000256" key="7">
    <source>
        <dbReference type="ARBA" id="ARBA00023027"/>
    </source>
</evidence>
<feature type="transmembrane region" description="Helical" evidence="9">
    <location>
        <begin position="77"/>
        <end position="102"/>
    </location>
</feature>
<proteinExistence type="inferred from homology"/>
<keyword evidence="3" id="KW-0285">Flavoprotein</keyword>
<evidence type="ECO:0000259" key="11">
    <source>
        <dbReference type="Pfam" id="PF22366"/>
    </source>
</evidence>
<evidence type="ECO:0000313" key="13">
    <source>
        <dbReference type="Proteomes" id="UP001296706"/>
    </source>
</evidence>
<dbReference type="PRINTS" id="PR00411">
    <property type="entry name" value="PNDRDTASEI"/>
</dbReference>
<feature type="transmembrane region" description="Helical" evidence="9">
    <location>
        <begin position="152"/>
        <end position="169"/>
    </location>
</feature>
<comment type="caution">
    <text evidence="12">The sequence shown here is derived from an EMBL/GenBank/DDBJ whole genome shotgun (WGS) entry which is preliminary data.</text>
</comment>
<dbReference type="InterPro" id="IPR045024">
    <property type="entry name" value="NDH-2"/>
</dbReference>
<evidence type="ECO:0000313" key="12">
    <source>
        <dbReference type="EMBL" id="NMH79564.1"/>
    </source>
</evidence>
<dbReference type="EMBL" id="JAAXKY010000071">
    <property type="protein sequence ID" value="NMH79564.1"/>
    <property type="molecule type" value="Genomic_DNA"/>
</dbReference>
<evidence type="ECO:0000256" key="5">
    <source>
        <dbReference type="ARBA" id="ARBA00022946"/>
    </source>
</evidence>
<evidence type="ECO:0000256" key="9">
    <source>
        <dbReference type="SAM" id="Phobius"/>
    </source>
</evidence>
<evidence type="ECO:0000256" key="3">
    <source>
        <dbReference type="ARBA" id="ARBA00022630"/>
    </source>
</evidence>
<sequence>MHESTPPPRRALRERAATGVVAGLASGVVVGAVMAFQDMVVGAPAWFGYVIYAVVLGALLGVTTGSGRSRSPIAETACGGVLLGCVGWLLYSLTLVPLLAGTAPTWSAASAVASYPQLVGDLLQGGLAGALLAVLLSLRADRTAGAGSPSRPLVRIVIIGGGFGGVSAAKTFERLAVRGAPVDVTLISDSNYLLFTPMLAEVASGALEARHISAPVRASASHTRFRHGRVDQVDPMARTVRLAGEAGTISYDHLVLAVGSVPHTFGLPGVEQHAWTLKNLSDATRLRDHVIGLLERAEQERDPAERRRILTFVVAGAGFAGTETIAELYDLVFGVIRFYPAIGSEDARFVLVHPGDRILPELGPDLGVYALERLEARGIEFRGGARVAEATADRVRLDDGDSIPTTTFVWTAGNRPAPLAAGLSGTGRQLPTDAQLRVTDLDGVWAIGDCARIPDPSRDGEHYPPTAQHAIREGKVVAANIVTSIAGREPGAFRFRAIGVLVALGHRTAAGEVRGIRFSGLAAWFLWRGVYLAKLPGVEKRIRVLFDWLLDLAFPRDIVVTTDAKAPVHDDVVVGSDR</sequence>
<comment type="similarity">
    <text evidence="1">Belongs to the NADH dehydrogenase family.</text>
</comment>
<dbReference type="PANTHER" id="PTHR43706:SF47">
    <property type="entry name" value="EXTERNAL NADH-UBIQUINONE OXIDOREDUCTASE 1, MITOCHONDRIAL-RELATED"/>
    <property type="match status" value="1"/>
</dbReference>
<dbReference type="Proteomes" id="UP001296706">
    <property type="component" value="Unassembled WGS sequence"/>
</dbReference>
<comment type="catalytic activity">
    <reaction evidence="8">
        <text>a quinone + NADH + H(+) = a quinol + NAD(+)</text>
        <dbReference type="Rhea" id="RHEA:46160"/>
        <dbReference type="ChEBI" id="CHEBI:15378"/>
        <dbReference type="ChEBI" id="CHEBI:24646"/>
        <dbReference type="ChEBI" id="CHEBI:57540"/>
        <dbReference type="ChEBI" id="CHEBI:57945"/>
        <dbReference type="ChEBI" id="CHEBI:132124"/>
        <dbReference type="EC" id="1.6.5.9"/>
    </reaction>
</comment>
<dbReference type="InterPro" id="IPR023753">
    <property type="entry name" value="FAD/NAD-binding_dom"/>
</dbReference>
<keyword evidence="13" id="KW-1185">Reference proteome</keyword>
<evidence type="ECO:0000256" key="4">
    <source>
        <dbReference type="ARBA" id="ARBA00022827"/>
    </source>
</evidence>
<keyword evidence="7" id="KW-0520">NAD</keyword>
<keyword evidence="4" id="KW-0274">FAD</keyword>
<feature type="transmembrane region" description="Helical" evidence="9">
    <location>
        <begin position="122"/>
        <end position="140"/>
    </location>
</feature>
<dbReference type="PRINTS" id="PR00368">
    <property type="entry name" value="FADPNR"/>
</dbReference>
<keyword evidence="9" id="KW-0812">Transmembrane</keyword>